<dbReference type="Gene3D" id="3.90.320.10">
    <property type="match status" value="1"/>
</dbReference>
<evidence type="ECO:0000259" key="1">
    <source>
        <dbReference type="Pfam" id="PF12705"/>
    </source>
</evidence>
<sequence>MYQVWSRKQGFPTGILIKPSYAKTGQLTTVDLLGFFLYIYRMKKISYSQFSLYHQCPNRWKLDYVDGLRKYEQSIHTLFGTVMHETIQSWLTVVYEKSVKASNAMDFNTILKEGLVNGYKQSLTEGQQHYSTPQQLTEFYNDGILILDYLRKKRTAYFTTKGTKLVGCEIPLEIQVRPSINFIGYIDLVMFDEVNKRVKIYDIKTSTSGWNKYQKGDIGKTAQLVLYKEYYAKQFDVDVESVDVEYIILRRKLNQDLEFAPKRIQTFVPASGKPTRNKVVKLIDNFISECFTNEGEYRTDTKHLALKQKLCKYCPYDKDEERCPKKQRVAL</sequence>
<gene>
    <name evidence="2" type="ORF">UFOVP450_30</name>
</gene>
<proteinExistence type="predicted"/>
<dbReference type="InterPro" id="IPR038726">
    <property type="entry name" value="PDDEXK_AddAB-type"/>
</dbReference>
<dbReference type="EMBL" id="LR796421">
    <property type="protein sequence ID" value="CAB4142782.1"/>
    <property type="molecule type" value="Genomic_DNA"/>
</dbReference>
<organism evidence="2">
    <name type="scientific">uncultured Caudovirales phage</name>
    <dbReference type="NCBI Taxonomy" id="2100421"/>
    <lineage>
        <taxon>Viruses</taxon>
        <taxon>Duplodnaviria</taxon>
        <taxon>Heunggongvirae</taxon>
        <taxon>Uroviricota</taxon>
        <taxon>Caudoviricetes</taxon>
        <taxon>Peduoviridae</taxon>
        <taxon>Maltschvirus</taxon>
        <taxon>Maltschvirus maltsch</taxon>
    </lineage>
</organism>
<protein>
    <submittedName>
        <fullName evidence="2">PD-(D/E)XK nuclease superfamily</fullName>
    </submittedName>
</protein>
<feature type="domain" description="PD-(D/E)XK endonuclease-like" evidence="1">
    <location>
        <begin position="45"/>
        <end position="317"/>
    </location>
</feature>
<evidence type="ECO:0000313" key="2">
    <source>
        <dbReference type="EMBL" id="CAB4142782.1"/>
    </source>
</evidence>
<accession>A0A6J5M988</accession>
<reference evidence="2" key="1">
    <citation type="submission" date="2020-04" db="EMBL/GenBank/DDBJ databases">
        <authorList>
            <person name="Chiriac C."/>
            <person name="Salcher M."/>
            <person name="Ghai R."/>
            <person name="Kavagutti S V."/>
        </authorList>
    </citation>
    <scope>NUCLEOTIDE SEQUENCE</scope>
</reference>
<dbReference type="InterPro" id="IPR011604">
    <property type="entry name" value="PDDEXK-like_dom_sf"/>
</dbReference>
<name>A0A6J5M988_9CAUD</name>
<dbReference type="Pfam" id="PF12705">
    <property type="entry name" value="PDDEXK_1"/>
    <property type="match status" value="1"/>
</dbReference>